<dbReference type="Proteomes" id="UP000054988">
    <property type="component" value="Unassembled WGS sequence"/>
</dbReference>
<gene>
    <name evidence="1" type="ORF">WG66_452</name>
</gene>
<evidence type="ECO:0000313" key="2">
    <source>
        <dbReference type="Proteomes" id="UP000054988"/>
    </source>
</evidence>
<dbReference type="AlphaFoldDB" id="A0A0W0GEH1"/>
<organism evidence="1 2">
    <name type="scientific">Moniliophthora roreri</name>
    <name type="common">Frosty pod rot fungus</name>
    <name type="synonym">Monilia roreri</name>
    <dbReference type="NCBI Taxonomy" id="221103"/>
    <lineage>
        <taxon>Eukaryota</taxon>
        <taxon>Fungi</taxon>
        <taxon>Dikarya</taxon>
        <taxon>Basidiomycota</taxon>
        <taxon>Agaricomycotina</taxon>
        <taxon>Agaricomycetes</taxon>
        <taxon>Agaricomycetidae</taxon>
        <taxon>Agaricales</taxon>
        <taxon>Marasmiineae</taxon>
        <taxon>Marasmiaceae</taxon>
        <taxon>Moniliophthora</taxon>
    </lineage>
</organism>
<sequence>MESPRPSRGVSGNPSIVMDVGEPEERRIFDYIGPAKFHGKWRVMLQTFNFL</sequence>
<proteinExistence type="predicted"/>
<dbReference type="EMBL" id="LATX01000193">
    <property type="protein sequence ID" value="KTB46971.1"/>
    <property type="molecule type" value="Genomic_DNA"/>
</dbReference>
<name>A0A0W0GEH1_MONRR</name>
<reference evidence="1 2" key="1">
    <citation type="submission" date="2015-12" db="EMBL/GenBank/DDBJ databases">
        <title>Draft genome sequence of Moniliophthora roreri, the causal agent of frosty pod rot of cacao.</title>
        <authorList>
            <person name="Aime M.C."/>
            <person name="Diaz-Valderrama J.R."/>
            <person name="Kijpornyongpan T."/>
            <person name="Phillips-Mora W."/>
        </authorList>
    </citation>
    <scope>NUCLEOTIDE SEQUENCE [LARGE SCALE GENOMIC DNA]</scope>
    <source>
        <strain evidence="1 2">MCA 2952</strain>
    </source>
</reference>
<accession>A0A0W0GEH1</accession>
<evidence type="ECO:0000313" key="1">
    <source>
        <dbReference type="EMBL" id="KTB46971.1"/>
    </source>
</evidence>
<protein>
    <submittedName>
        <fullName evidence="1">Uncharacterized protein</fullName>
    </submittedName>
</protein>
<comment type="caution">
    <text evidence="1">The sequence shown here is derived from an EMBL/GenBank/DDBJ whole genome shotgun (WGS) entry which is preliminary data.</text>
</comment>